<evidence type="ECO:0000313" key="10">
    <source>
        <dbReference type="Proteomes" id="UP000316621"/>
    </source>
</evidence>
<keyword evidence="4 5" id="KW-0067">ATP-binding</keyword>
<dbReference type="PROSITE" id="PS50011">
    <property type="entry name" value="PROTEIN_KINASE_DOM"/>
    <property type="match status" value="1"/>
</dbReference>
<dbReference type="GO" id="GO:0005886">
    <property type="term" value="C:plasma membrane"/>
    <property type="evidence" value="ECO:0007669"/>
    <property type="project" value="TreeGrafter"/>
</dbReference>
<dbReference type="InterPro" id="IPR011009">
    <property type="entry name" value="Kinase-like_dom_sf"/>
</dbReference>
<keyword evidence="10" id="KW-1185">Reference proteome</keyword>
<dbReference type="SUPFAM" id="SSF56112">
    <property type="entry name" value="Protein kinase-like (PK-like)"/>
    <property type="match status" value="1"/>
</dbReference>
<keyword evidence="3" id="KW-0418">Kinase</keyword>
<sequence length="618" mass="68361">MCYQYKTGLLALNEAIGWMDFSKTAFSVSYTKNRYFGLGCYALAGILEANLNFTTSCSTICKTSANIIDGSCSGSGCCQTLLPKGVKKFLVMVDSMNTTSDSLSFDPCSYSFVGESKEYTFSASDLNGTSFHGKAKDILVVLDWAIGIKHVKKPKKIRLVSRARKIVFVITQTRCQDIFVLATEVFKGILISVQDANLQVFLSGRSRGDGRKDGTGCIRGNKEFPILKVTLGTGFWFLFIIVASSLLYLKIRKRQLRKLKTGVFSTKWWVILKQQISSYEGGAEAIKIFTAEELEVATKNYNDKLILGKGGFGTVYLGTLSDKRKVAIKKSKVNHRNVVKVLGCCLETEVPLLVYEYISNGTLFQHIHNKAVGKSSSSLSWKSRLRIATESAGALAYLHSATSIAIIHRDIKSANILLDENCIAKVSDFGASRLNTLGQTQIDTLVQGTLGYLDPDYFHTSQLTDKSDVYSFGVVLVKLLTGEKTFSPNRTQEHRSLASFFLNAVETNDAFKLIQAQVENEGNREHVIEFAELAKRCLNIMGGERPTMKQVAAELQSLIKSVIHPSGLHNQHKREIIPNLFVDEPTDLYSVPISSYTSGDSGLHSSDKDEFVSTNILR</sequence>
<evidence type="ECO:0000256" key="5">
    <source>
        <dbReference type="PROSITE-ProRule" id="PRU10141"/>
    </source>
</evidence>
<dbReference type="PROSITE" id="PS00107">
    <property type="entry name" value="PROTEIN_KINASE_ATP"/>
    <property type="match status" value="1"/>
</dbReference>
<feature type="domain" description="Protein kinase" evidence="8">
    <location>
        <begin position="301"/>
        <end position="559"/>
    </location>
</feature>
<dbReference type="AlphaFoldDB" id="A0A4Y7I6F6"/>
<dbReference type="SMART" id="SM00220">
    <property type="entry name" value="S_TKc"/>
    <property type="match status" value="1"/>
</dbReference>
<name>A0A4Y7I6F6_PAPSO</name>
<feature type="transmembrane region" description="Helical" evidence="7">
    <location>
        <begin position="229"/>
        <end position="249"/>
    </location>
</feature>
<evidence type="ECO:0000256" key="1">
    <source>
        <dbReference type="ARBA" id="ARBA00022679"/>
    </source>
</evidence>
<dbReference type="GO" id="GO:0004674">
    <property type="term" value="F:protein serine/threonine kinase activity"/>
    <property type="evidence" value="ECO:0007669"/>
    <property type="project" value="TreeGrafter"/>
</dbReference>
<dbReference type="Gene3D" id="3.30.200.20">
    <property type="entry name" value="Phosphorylase Kinase, domain 1"/>
    <property type="match status" value="2"/>
</dbReference>
<dbReference type="STRING" id="3469.A0A4Y7I6F6"/>
<organism evidence="9 10">
    <name type="scientific">Papaver somniferum</name>
    <name type="common">Opium poppy</name>
    <dbReference type="NCBI Taxonomy" id="3469"/>
    <lineage>
        <taxon>Eukaryota</taxon>
        <taxon>Viridiplantae</taxon>
        <taxon>Streptophyta</taxon>
        <taxon>Embryophyta</taxon>
        <taxon>Tracheophyta</taxon>
        <taxon>Spermatophyta</taxon>
        <taxon>Magnoliopsida</taxon>
        <taxon>Ranunculales</taxon>
        <taxon>Papaveraceae</taxon>
        <taxon>Papaveroideae</taxon>
        <taxon>Papaver</taxon>
    </lineage>
</organism>
<evidence type="ECO:0000256" key="6">
    <source>
        <dbReference type="SAM" id="MobiDB-lite"/>
    </source>
</evidence>
<dbReference type="OMA" id="CDTHAIF"/>
<dbReference type="InterPro" id="IPR045274">
    <property type="entry name" value="WAK-like"/>
</dbReference>
<dbReference type="InterPro" id="IPR017441">
    <property type="entry name" value="Protein_kinase_ATP_BS"/>
</dbReference>
<keyword evidence="7" id="KW-1133">Transmembrane helix</keyword>
<dbReference type="PROSITE" id="PS00108">
    <property type="entry name" value="PROTEIN_KINASE_ST"/>
    <property type="match status" value="1"/>
</dbReference>
<keyword evidence="1" id="KW-0808">Transferase</keyword>
<evidence type="ECO:0000256" key="7">
    <source>
        <dbReference type="SAM" id="Phobius"/>
    </source>
</evidence>
<dbReference type="Pfam" id="PF00069">
    <property type="entry name" value="Pkinase"/>
    <property type="match status" value="1"/>
</dbReference>
<evidence type="ECO:0000256" key="2">
    <source>
        <dbReference type="ARBA" id="ARBA00022741"/>
    </source>
</evidence>
<feature type="region of interest" description="Disordered" evidence="6">
    <location>
        <begin position="597"/>
        <end position="618"/>
    </location>
</feature>
<dbReference type="GO" id="GO:0005524">
    <property type="term" value="F:ATP binding"/>
    <property type="evidence" value="ECO:0007669"/>
    <property type="project" value="UniProtKB-UniRule"/>
</dbReference>
<dbReference type="Gene3D" id="1.10.510.10">
    <property type="entry name" value="Transferase(Phosphotransferase) domain 1"/>
    <property type="match status" value="1"/>
</dbReference>
<evidence type="ECO:0000256" key="3">
    <source>
        <dbReference type="ARBA" id="ARBA00022777"/>
    </source>
</evidence>
<reference evidence="9 10" key="1">
    <citation type="journal article" date="2018" name="Science">
        <title>The opium poppy genome and morphinan production.</title>
        <authorList>
            <person name="Guo L."/>
            <person name="Winzer T."/>
            <person name="Yang X."/>
            <person name="Li Y."/>
            <person name="Ning Z."/>
            <person name="He Z."/>
            <person name="Teodor R."/>
            <person name="Lu Y."/>
            <person name="Bowser T.A."/>
            <person name="Graham I.A."/>
            <person name="Ye K."/>
        </authorList>
    </citation>
    <scope>NUCLEOTIDE SEQUENCE [LARGE SCALE GENOMIC DNA]</scope>
    <source>
        <strain evidence="10">cv. HN1</strain>
        <tissue evidence="9">Leaves</tissue>
    </source>
</reference>
<dbReference type="Proteomes" id="UP000316621">
    <property type="component" value="Chromosome 1"/>
</dbReference>
<dbReference type="PANTHER" id="PTHR27005">
    <property type="entry name" value="WALL-ASSOCIATED RECEPTOR KINASE-LIKE 21"/>
    <property type="match status" value="1"/>
</dbReference>
<feature type="binding site" evidence="5">
    <location>
        <position position="330"/>
    </location>
    <ligand>
        <name>ATP</name>
        <dbReference type="ChEBI" id="CHEBI:30616"/>
    </ligand>
</feature>
<protein>
    <recommendedName>
        <fullName evidence="8">Protein kinase domain-containing protein</fullName>
    </recommendedName>
</protein>
<accession>A0A4Y7I6F6</accession>
<evidence type="ECO:0000256" key="4">
    <source>
        <dbReference type="ARBA" id="ARBA00022840"/>
    </source>
</evidence>
<dbReference type="InterPro" id="IPR008271">
    <property type="entry name" value="Ser/Thr_kinase_AS"/>
</dbReference>
<gene>
    <name evidence="9" type="ORF">C5167_037340</name>
</gene>
<dbReference type="PANTHER" id="PTHR27005:SF492">
    <property type="entry name" value="LOW QUALITY PROTEIN: WALL-ASSOCIATED RECEPTOR KINASE-LIKE 1"/>
    <property type="match status" value="1"/>
</dbReference>
<dbReference type="GO" id="GO:0007166">
    <property type="term" value="P:cell surface receptor signaling pathway"/>
    <property type="evidence" value="ECO:0007669"/>
    <property type="project" value="InterPro"/>
</dbReference>
<keyword evidence="7" id="KW-0812">Transmembrane</keyword>
<dbReference type="InterPro" id="IPR000719">
    <property type="entry name" value="Prot_kinase_dom"/>
</dbReference>
<keyword evidence="2 5" id="KW-0547">Nucleotide-binding</keyword>
<dbReference type="EMBL" id="CM010715">
    <property type="protein sequence ID" value="RZC44394.1"/>
    <property type="molecule type" value="Genomic_DNA"/>
</dbReference>
<keyword evidence="7" id="KW-0472">Membrane</keyword>
<evidence type="ECO:0000259" key="8">
    <source>
        <dbReference type="PROSITE" id="PS50011"/>
    </source>
</evidence>
<dbReference type="Gramene" id="RZC44394">
    <property type="protein sequence ID" value="RZC44394"/>
    <property type="gene ID" value="C5167_037340"/>
</dbReference>
<proteinExistence type="predicted"/>
<dbReference type="FunFam" id="1.10.510.10:FF:000084">
    <property type="entry name" value="Wall-associated receptor kinase 2"/>
    <property type="match status" value="1"/>
</dbReference>
<evidence type="ECO:0000313" key="9">
    <source>
        <dbReference type="EMBL" id="RZC44394.1"/>
    </source>
</evidence>